<feature type="compositionally biased region" description="Acidic residues" evidence="5">
    <location>
        <begin position="210"/>
        <end position="223"/>
    </location>
</feature>
<dbReference type="GO" id="GO:0000481">
    <property type="term" value="P:maturation of 5S rRNA"/>
    <property type="evidence" value="ECO:0007669"/>
    <property type="project" value="TreeGrafter"/>
</dbReference>
<feature type="compositionally biased region" description="Acidic residues" evidence="5">
    <location>
        <begin position="419"/>
        <end position="428"/>
    </location>
</feature>
<feature type="coiled-coil region" evidence="4">
    <location>
        <begin position="108"/>
        <end position="140"/>
    </location>
</feature>
<comment type="subcellular location">
    <subcellularLocation>
        <location evidence="1">Nucleus</location>
    </subcellularLocation>
</comment>
<feature type="compositionally biased region" description="Basic residues" evidence="5">
    <location>
        <begin position="74"/>
        <end position="85"/>
    </location>
</feature>
<organism evidence="6 7">
    <name type="scientific">Filobasidium floriforme</name>
    <dbReference type="NCBI Taxonomy" id="5210"/>
    <lineage>
        <taxon>Eukaryota</taxon>
        <taxon>Fungi</taxon>
        <taxon>Dikarya</taxon>
        <taxon>Basidiomycota</taxon>
        <taxon>Agaricomycotina</taxon>
        <taxon>Tremellomycetes</taxon>
        <taxon>Filobasidiales</taxon>
        <taxon>Filobasidiaceae</taxon>
        <taxon>Filobasidium</taxon>
    </lineage>
</organism>
<feature type="region of interest" description="Disordered" evidence="5">
    <location>
        <begin position="317"/>
        <end position="363"/>
    </location>
</feature>
<evidence type="ECO:0000313" key="7">
    <source>
        <dbReference type="Proteomes" id="UP000812966"/>
    </source>
</evidence>
<proteinExistence type="inferred from homology"/>
<sequence length="753" mass="83821">MSELDEINKTRIAAGLQPIPVPGSSAADNGSGEDGQGMQVDEDPDVVAQRNYQERMEQDRKERETKELQERIAKAKNQRALKAKLKGSTLGEEDPSGSSADQSTLAWLKASKKKQKQIAAQLAQAKAREEEEKERELQAVYGADDLKGMKVAHRTKDLDKAGGEMILTLKDSRILNDEEDELQNVDLADEDRRRAGEVRKKRAKQGYTGYDDDEFGAGSDEDLAGVGRNVLTKYDDDYEGEGLKREGFRLGGASPPPESKKRKADDSGPGAMVSGSMGIIDDDDIPHSAEASTSKVNRQLLNLDYTKNFEVSDYATEDTTFKKKKKKAKRNIRRADVGQEDETNPDGGEVQMTPLNREVGDNLVDDDDLQFALSRQRKQSMMKRGKRMRVDDLVAQVNETREASEEDAGAKLEPGLKEEGDDGLTFDDTTEFIRNVTLDSLVKREPVARPIASSSTGAAPAAGIQLPDGVTVKQEPGEEPDRIRVKIETTDDDQPLGGLEVTQQDDVNMEDGELSEEDSDLAEMALRQGLSIEEMRLKMDAELGGVKKEDAEDVMVSKPEPTVAGGVAGALALLRQQGALKETTSETKERERTQKERDLWLADHRRRIAKRELEKAKLRGGAVRDQAQREWEIKTREQQEARDALQAYANYKPDIKIEYTDEFGRIMTPLEAWKSLSHKFHGKTSGRKKTELRLRRVEEERKREAMVAGDTPSGMLQAFARRQEATGEAYMTLSVGNRKSVSAFPLRYLDISS</sequence>
<dbReference type="PANTHER" id="PTHR14152:SF5">
    <property type="entry name" value="U4_U6.U5 TRI-SNRNP-ASSOCIATED PROTEIN 1"/>
    <property type="match status" value="1"/>
</dbReference>
<evidence type="ECO:0000313" key="6">
    <source>
        <dbReference type="EMBL" id="KAG7528389.1"/>
    </source>
</evidence>
<feature type="region of interest" description="Disordered" evidence="5">
    <location>
        <begin position="242"/>
        <end position="291"/>
    </location>
</feature>
<dbReference type="InterPro" id="IPR005011">
    <property type="entry name" value="SNU66/SART1"/>
</dbReference>
<evidence type="ECO:0008006" key="8">
    <source>
        <dbReference type="Google" id="ProtNLM"/>
    </source>
</evidence>
<evidence type="ECO:0000256" key="2">
    <source>
        <dbReference type="ARBA" id="ARBA00006076"/>
    </source>
</evidence>
<evidence type="ECO:0000256" key="1">
    <source>
        <dbReference type="ARBA" id="ARBA00004123"/>
    </source>
</evidence>
<evidence type="ECO:0000256" key="5">
    <source>
        <dbReference type="SAM" id="MobiDB-lite"/>
    </source>
</evidence>
<evidence type="ECO:0000256" key="3">
    <source>
        <dbReference type="ARBA" id="ARBA00023242"/>
    </source>
</evidence>
<comment type="similarity">
    <text evidence="2">Belongs to the SNU66/SART1 family.</text>
</comment>
<dbReference type="EMBL" id="JABELV010000187">
    <property type="protein sequence ID" value="KAG7528389.1"/>
    <property type="molecule type" value="Genomic_DNA"/>
</dbReference>
<dbReference type="GO" id="GO:0046540">
    <property type="term" value="C:U4/U6 x U5 tri-snRNP complex"/>
    <property type="evidence" value="ECO:0007669"/>
    <property type="project" value="TreeGrafter"/>
</dbReference>
<gene>
    <name evidence="6" type="ORF">FFLO_06205</name>
</gene>
<protein>
    <recommendedName>
        <fullName evidence="8">U4/U6.U5 tri-snRNP-associated protein 1</fullName>
    </recommendedName>
</protein>
<keyword evidence="7" id="KW-1185">Reference proteome</keyword>
<feature type="compositionally biased region" description="Basic and acidic residues" evidence="5">
    <location>
        <begin position="52"/>
        <end position="73"/>
    </location>
</feature>
<evidence type="ECO:0000256" key="4">
    <source>
        <dbReference type="SAM" id="Coils"/>
    </source>
</evidence>
<feature type="compositionally biased region" description="Basic and acidic residues" evidence="5">
    <location>
        <begin position="399"/>
        <end position="418"/>
    </location>
</feature>
<dbReference type="Proteomes" id="UP000812966">
    <property type="component" value="Unassembled WGS sequence"/>
</dbReference>
<dbReference type="AlphaFoldDB" id="A0A8K0JFC5"/>
<accession>A0A8K0JFC5</accession>
<dbReference type="GO" id="GO:0045292">
    <property type="term" value="P:mRNA cis splicing, via spliceosome"/>
    <property type="evidence" value="ECO:0007669"/>
    <property type="project" value="TreeGrafter"/>
</dbReference>
<dbReference type="PANTHER" id="PTHR14152">
    <property type="entry name" value="SQUAMOUS CELL CARCINOMA ANTIGEN RECOGNISED BY CYTOTOXIC T LYMPHOCYTES"/>
    <property type="match status" value="1"/>
</dbReference>
<dbReference type="Pfam" id="PF03343">
    <property type="entry name" value="SART-1"/>
    <property type="match status" value="1"/>
</dbReference>
<feature type="compositionally biased region" description="Basic residues" evidence="5">
    <location>
        <begin position="322"/>
        <end position="332"/>
    </location>
</feature>
<keyword evidence="4" id="KW-0175">Coiled coil</keyword>
<comment type="caution">
    <text evidence="6">The sequence shown here is derived from an EMBL/GenBank/DDBJ whole genome shotgun (WGS) entry which is preliminary data.</text>
</comment>
<feature type="region of interest" description="Disordered" evidence="5">
    <location>
        <begin position="1"/>
        <end position="103"/>
    </location>
</feature>
<feature type="region of interest" description="Disordered" evidence="5">
    <location>
        <begin position="188"/>
        <end position="223"/>
    </location>
</feature>
<name>A0A8K0JFC5_9TREE</name>
<reference evidence="6" key="1">
    <citation type="submission" date="2020-04" db="EMBL/GenBank/DDBJ databases">
        <title>Analysis of mating type loci in Filobasidium floriforme.</title>
        <authorList>
            <person name="Nowrousian M."/>
        </authorList>
    </citation>
    <scope>NUCLEOTIDE SEQUENCE</scope>
    <source>
        <strain evidence="6">CBS 6242</strain>
    </source>
</reference>
<keyword evidence="3" id="KW-0539">Nucleus</keyword>
<feature type="region of interest" description="Disordered" evidence="5">
    <location>
        <begin position="399"/>
        <end position="428"/>
    </location>
</feature>